<dbReference type="PROSITE" id="PS50067">
    <property type="entry name" value="KINESIN_MOTOR_2"/>
    <property type="match status" value="1"/>
</dbReference>
<dbReference type="Proteomes" id="UP001163046">
    <property type="component" value="Unassembled WGS sequence"/>
</dbReference>
<evidence type="ECO:0000256" key="9">
    <source>
        <dbReference type="ARBA" id="ARBA00054688"/>
    </source>
</evidence>
<dbReference type="Pfam" id="PF12423">
    <property type="entry name" value="KIF1B"/>
    <property type="match status" value="1"/>
</dbReference>
<dbReference type="PANTHER" id="PTHR47117">
    <property type="entry name" value="STAR-RELATED LIPID TRANSFER PROTEIN 9"/>
    <property type="match status" value="1"/>
</dbReference>
<reference evidence="15" key="1">
    <citation type="submission" date="2023-01" db="EMBL/GenBank/DDBJ databases">
        <title>Genome assembly of the deep-sea coral Lophelia pertusa.</title>
        <authorList>
            <person name="Herrera S."/>
            <person name="Cordes E."/>
        </authorList>
    </citation>
    <scope>NUCLEOTIDE SEQUENCE</scope>
    <source>
        <strain evidence="15">USNM1676648</strain>
        <tissue evidence="15">Polyp</tissue>
    </source>
</reference>
<dbReference type="GO" id="GO:0007018">
    <property type="term" value="P:microtubule-based movement"/>
    <property type="evidence" value="ECO:0007669"/>
    <property type="project" value="InterPro"/>
</dbReference>
<comment type="caution">
    <text evidence="15">The sequence shown here is derived from an EMBL/GenBank/DDBJ whole genome shotgun (WGS) entry which is preliminary data.</text>
</comment>
<dbReference type="InterPro" id="IPR036961">
    <property type="entry name" value="Kinesin_motor_dom_sf"/>
</dbReference>
<evidence type="ECO:0000256" key="7">
    <source>
        <dbReference type="ARBA" id="ARBA00023136"/>
    </source>
</evidence>
<keyword evidence="8 11" id="KW-0505">Motor protein</keyword>
<dbReference type="InterPro" id="IPR022140">
    <property type="entry name" value="Kinesin-like_KIF1-typ"/>
</dbReference>
<dbReference type="EMBL" id="MU827309">
    <property type="protein sequence ID" value="KAJ7360620.1"/>
    <property type="molecule type" value="Genomic_DNA"/>
</dbReference>
<dbReference type="SUPFAM" id="SSF49879">
    <property type="entry name" value="SMAD/FHA domain"/>
    <property type="match status" value="1"/>
</dbReference>
<comment type="similarity">
    <text evidence="11">Belongs to the TRAFAC class myosin-kinesin ATPase superfamily. Kinesin family.</text>
</comment>
<feature type="compositionally biased region" description="Basic and acidic residues" evidence="13">
    <location>
        <begin position="941"/>
        <end position="950"/>
    </location>
</feature>
<evidence type="ECO:0000256" key="1">
    <source>
        <dbReference type="ARBA" id="ARBA00004318"/>
    </source>
</evidence>
<dbReference type="AlphaFoldDB" id="A0A9W9YSF8"/>
<name>A0A9W9YSF8_9CNID</name>
<feature type="compositionally biased region" description="Basic residues" evidence="13">
    <location>
        <begin position="951"/>
        <end position="960"/>
    </location>
</feature>
<feature type="domain" description="Kinesin motor" evidence="14">
    <location>
        <begin position="4"/>
        <end position="354"/>
    </location>
</feature>
<evidence type="ECO:0000256" key="8">
    <source>
        <dbReference type="ARBA" id="ARBA00023175"/>
    </source>
</evidence>
<evidence type="ECO:0000256" key="2">
    <source>
        <dbReference type="ARBA" id="ARBA00022448"/>
    </source>
</evidence>
<comment type="subcellular location">
    <subcellularLocation>
        <location evidence="1">Mitochondrion membrane</location>
        <topology evidence="1">Peripheral membrane protein</topology>
    </subcellularLocation>
</comment>
<evidence type="ECO:0000313" key="15">
    <source>
        <dbReference type="EMBL" id="KAJ7360620.1"/>
    </source>
</evidence>
<dbReference type="GO" id="GO:0005524">
    <property type="term" value="F:ATP binding"/>
    <property type="evidence" value="ECO:0007669"/>
    <property type="project" value="UniProtKB-UniRule"/>
</dbReference>
<feature type="compositionally biased region" description="Low complexity" evidence="13">
    <location>
        <begin position="920"/>
        <end position="930"/>
    </location>
</feature>
<dbReference type="FunFam" id="2.60.200.20:FF:000034">
    <property type="entry name" value="kinesin-like protein KIF28P"/>
    <property type="match status" value="1"/>
</dbReference>
<feature type="coiled-coil region" evidence="12">
    <location>
        <begin position="365"/>
        <end position="416"/>
    </location>
</feature>
<keyword evidence="3 11" id="KW-0547">Nucleotide-binding</keyword>
<accession>A0A9W9YSF8</accession>
<dbReference type="InterPro" id="IPR000253">
    <property type="entry name" value="FHA_dom"/>
</dbReference>
<sequence>MAESVKVAVRVRPFNTREKDRGAKTCLDMIGALTQISDPDTPGNPPKEFTFDYSYWSHDGFHEDEDGYLVADNDKYATQRKVFDDLGQGVLKNAFEGFNCSLFAYGQTGAGKSYSMVGYGNNKGIVPITCDELFKAMTNNTGDVKYQVSISMLEIYNEQVRDLLVKSNPKGGLQVRQNPKEGSFFVQNLKRVAVVSYEDIESRIEEGTANRTVAATQMNATSSRAHTVVTIVFDQISKNQSGQETKKSSNINLVDLAGSERADSTGATGDRLKEGANINKSLSALGNVISALADLSMGKKKVLVPYRDSVLTKLLQNALGGNSKTIMIAALSPADINYDETLGTLRYADRAKKIKNKAVVNENPMDKLIRELREENEKLKKMFEGGGQITMDAGGREMSEEEKENMKKQMRDELLAQMEFNNQSMMSWDEKVQMAQSDSSAGEQSEKQKKVQNVAHLINLNEDPMLSRVIFISWIKTKIGRKDADPAPNIPLTGLSILKQHALVKSGNGEITIEPASVGAKIKVNGVALTGERVLKHHDRILFGSNHMYILVYPTNLEKSEGTPDNVDWEFAQKEIAQAKGFATGFGSGLSKDQQRAQEQVLELLPMVSEVNAISEELNKHKTFEVILISGAAQGGDSETKVMVRMKNLLNNNVWLWDRGKFMNRRFLMQENYQLSIDGEDLSKIPKEEDPFWEPPEDVLIGTANVFLQSLSYALDFDDKLSITDYKGEEVATTVINVSPCIASGKALDEEFFVEDPSELLGRDYHFKVQQGLYIKYKPYQETEFTTTKTVKDTLSPDFDAKDAKVFHYDVVKQELLDWFDSGCITFQLMGRQEDSDPDATRTRMTTKELRQMEMQMRPGMGPRSTTVIGNDIAPAQLKAEHILLKRKNQLLLKKEKRIQDLCNEWAKKPPAEQSFEAFSPCSDCSSRSSVWTNKIQSQHSDGDAEESKWHHGQRRSRQS</sequence>
<dbReference type="GO" id="GO:0008017">
    <property type="term" value="F:microtubule binding"/>
    <property type="evidence" value="ECO:0007669"/>
    <property type="project" value="InterPro"/>
</dbReference>
<proteinExistence type="inferred from homology"/>
<dbReference type="InterPro" id="IPR008984">
    <property type="entry name" value="SMAD_FHA_dom_sf"/>
</dbReference>
<keyword evidence="2" id="KW-0813">Transport</keyword>
<dbReference type="InterPro" id="IPR027417">
    <property type="entry name" value="P-loop_NTPase"/>
</dbReference>
<keyword evidence="4 11" id="KW-0067">ATP-binding</keyword>
<feature type="compositionally biased region" description="Polar residues" evidence="13">
    <location>
        <begin position="931"/>
        <end position="940"/>
    </location>
</feature>
<dbReference type="PRINTS" id="PR00380">
    <property type="entry name" value="KINESINHEAVY"/>
</dbReference>
<dbReference type="SUPFAM" id="SSF52540">
    <property type="entry name" value="P-loop containing nucleoside triphosphate hydrolases"/>
    <property type="match status" value="1"/>
</dbReference>
<dbReference type="FunFam" id="3.40.850.10:FF:000063">
    <property type="entry name" value="Kinesin-like protein"/>
    <property type="match status" value="1"/>
</dbReference>
<dbReference type="OrthoDB" id="3176171at2759"/>
<evidence type="ECO:0000256" key="4">
    <source>
        <dbReference type="ARBA" id="ARBA00022840"/>
    </source>
</evidence>
<evidence type="ECO:0000256" key="5">
    <source>
        <dbReference type="ARBA" id="ARBA00023054"/>
    </source>
</evidence>
<dbReference type="Pfam" id="PF00498">
    <property type="entry name" value="FHA"/>
    <property type="match status" value="1"/>
</dbReference>
<evidence type="ECO:0000256" key="13">
    <source>
        <dbReference type="SAM" id="MobiDB-lite"/>
    </source>
</evidence>
<evidence type="ECO:0000256" key="10">
    <source>
        <dbReference type="ARBA" id="ARBA00079247"/>
    </source>
</evidence>
<organism evidence="15 16">
    <name type="scientific">Desmophyllum pertusum</name>
    <dbReference type="NCBI Taxonomy" id="174260"/>
    <lineage>
        <taxon>Eukaryota</taxon>
        <taxon>Metazoa</taxon>
        <taxon>Cnidaria</taxon>
        <taxon>Anthozoa</taxon>
        <taxon>Hexacorallia</taxon>
        <taxon>Scleractinia</taxon>
        <taxon>Caryophylliina</taxon>
        <taxon>Caryophylliidae</taxon>
        <taxon>Desmophyllum</taxon>
    </lineage>
</organism>
<dbReference type="SMART" id="SM00129">
    <property type="entry name" value="KISc"/>
    <property type="match status" value="1"/>
</dbReference>
<evidence type="ECO:0000259" key="14">
    <source>
        <dbReference type="PROSITE" id="PS50067"/>
    </source>
</evidence>
<keyword evidence="6" id="KW-0496">Mitochondrion</keyword>
<dbReference type="Gene3D" id="3.40.850.10">
    <property type="entry name" value="Kinesin motor domain"/>
    <property type="match status" value="1"/>
</dbReference>
<dbReference type="Gene3D" id="2.60.200.20">
    <property type="match status" value="1"/>
</dbReference>
<dbReference type="InterPro" id="IPR001752">
    <property type="entry name" value="Kinesin_motor_dom"/>
</dbReference>
<comment type="function">
    <text evidence="9">Microtubule-dependent motor protein required for mitochondrion morphology and transport of mitochondria in neuronal cells.</text>
</comment>
<gene>
    <name evidence="15" type="ORF">OS493_015728</name>
</gene>
<feature type="region of interest" description="Disordered" evidence="13">
    <location>
        <begin position="917"/>
        <end position="960"/>
    </location>
</feature>
<keyword evidence="5 12" id="KW-0175">Coiled coil</keyword>
<keyword evidence="16" id="KW-1185">Reference proteome</keyword>
<protein>
    <recommendedName>
        <fullName evidence="10">Kinesin-like protein 6</fullName>
    </recommendedName>
</protein>
<dbReference type="GO" id="GO:0003777">
    <property type="term" value="F:microtubule motor activity"/>
    <property type="evidence" value="ECO:0007669"/>
    <property type="project" value="InterPro"/>
</dbReference>
<keyword evidence="7" id="KW-0472">Membrane</keyword>
<dbReference type="CDD" id="cd22709">
    <property type="entry name" value="FHA_KIF28P"/>
    <property type="match status" value="1"/>
</dbReference>
<dbReference type="GO" id="GO:0031966">
    <property type="term" value="C:mitochondrial membrane"/>
    <property type="evidence" value="ECO:0007669"/>
    <property type="project" value="UniProtKB-SubCell"/>
</dbReference>
<evidence type="ECO:0000256" key="12">
    <source>
        <dbReference type="SAM" id="Coils"/>
    </source>
</evidence>
<evidence type="ECO:0000256" key="3">
    <source>
        <dbReference type="ARBA" id="ARBA00022741"/>
    </source>
</evidence>
<evidence type="ECO:0000313" key="16">
    <source>
        <dbReference type="Proteomes" id="UP001163046"/>
    </source>
</evidence>
<evidence type="ECO:0000256" key="11">
    <source>
        <dbReference type="PROSITE-ProRule" id="PRU00283"/>
    </source>
</evidence>
<feature type="binding site" evidence="11">
    <location>
        <begin position="106"/>
        <end position="113"/>
    </location>
    <ligand>
        <name>ATP</name>
        <dbReference type="ChEBI" id="CHEBI:30616"/>
    </ligand>
</feature>
<dbReference type="Pfam" id="PF00225">
    <property type="entry name" value="Kinesin"/>
    <property type="match status" value="1"/>
</dbReference>
<evidence type="ECO:0000256" key="6">
    <source>
        <dbReference type="ARBA" id="ARBA00023128"/>
    </source>
</evidence>